<dbReference type="PROSITE" id="PS50016">
    <property type="entry name" value="ZF_PHD_2"/>
    <property type="match status" value="1"/>
</dbReference>
<dbReference type="InterPro" id="IPR011011">
    <property type="entry name" value="Znf_FYVE_PHD"/>
</dbReference>
<evidence type="ECO:0000256" key="5">
    <source>
        <dbReference type="ARBA" id="ARBA00022833"/>
    </source>
</evidence>
<dbReference type="OrthoDB" id="5411773at2759"/>
<dbReference type="InterPro" id="IPR028651">
    <property type="entry name" value="ING_fam"/>
</dbReference>
<evidence type="ECO:0000256" key="9">
    <source>
        <dbReference type="PROSITE-ProRule" id="PRU00146"/>
    </source>
</evidence>
<evidence type="ECO:0000256" key="4">
    <source>
        <dbReference type="ARBA" id="ARBA00022771"/>
    </source>
</evidence>
<evidence type="ECO:0000259" key="10">
    <source>
        <dbReference type="PROSITE" id="PS50016"/>
    </source>
</evidence>
<comment type="subcellular location">
    <subcellularLocation>
        <location evidence="1">Nucleus</location>
    </subcellularLocation>
</comment>
<keyword evidence="6" id="KW-0539">Nucleus</keyword>
<evidence type="ECO:0000256" key="7">
    <source>
        <dbReference type="PIRSR" id="PIRSR628651-50"/>
    </source>
</evidence>
<dbReference type="InterPro" id="IPR019786">
    <property type="entry name" value="Zinc_finger_PHD-type_CS"/>
</dbReference>
<protein>
    <submittedName>
        <fullName evidence="11">PHD-finger</fullName>
    </submittedName>
</protein>
<feature type="site" description="Histone H3K4me3 binding" evidence="7">
    <location>
        <position position="141"/>
    </location>
</feature>
<dbReference type="EMBL" id="KZ344990">
    <property type="protein sequence ID" value="PIO77667.1"/>
    <property type="molecule type" value="Genomic_DNA"/>
</dbReference>
<evidence type="ECO:0000256" key="6">
    <source>
        <dbReference type="ARBA" id="ARBA00023242"/>
    </source>
</evidence>
<evidence type="ECO:0000256" key="2">
    <source>
        <dbReference type="ARBA" id="ARBA00010210"/>
    </source>
</evidence>
<evidence type="ECO:0000313" key="11">
    <source>
        <dbReference type="EMBL" id="PIO77667.1"/>
    </source>
</evidence>
<keyword evidence="5 8" id="KW-0862">Zinc</keyword>
<dbReference type="InterPro" id="IPR013083">
    <property type="entry name" value="Znf_RING/FYVE/PHD"/>
</dbReference>
<proteinExistence type="inferred from homology"/>
<reference evidence="11 12" key="1">
    <citation type="submission" date="2015-09" db="EMBL/GenBank/DDBJ databases">
        <title>Draft genome of the parasitic nematode Teladorsagia circumcincta isolate WARC Sus (inbred).</title>
        <authorList>
            <person name="Mitreva M."/>
        </authorList>
    </citation>
    <scope>NUCLEOTIDE SEQUENCE [LARGE SCALE GENOMIC DNA]</scope>
    <source>
        <strain evidence="11 12">S</strain>
    </source>
</reference>
<dbReference type="GO" id="GO:0005634">
    <property type="term" value="C:nucleus"/>
    <property type="evidence" value="ECO:0007669"/>
    <property type="project" value="UniProtKB-SubCell"/>
</dbReference>
<keyword evidence="12" id="KW-1185">Reference proteome</keyword>
<feature type="binding site" evidence="8">
    <location>
        <position position="144"/>
    </location>
    <ligand>
        <name>Zn(2+)</name>
        <dbReference type="ChEBI" id="CHEBI:29105"/>
        <label>2</label>
    </ligand>
</feature>
<feature type="binding site" evidence="8">
    <location>
        <position position="174"/>
    </location>
    <ligand>
        <name>Zn(2+)</name>
        <dbReference type="ChEBI" id="CHEBI:29105"/>
        <label>2</label>
    </ligand>
</feature>
<dbReference type="Gene3D" id="3.30.40.10">
    <property type="entry name" value="Zinc/RING finger domain, C3HC4 (zinc finger)"/>
    <property type="match status" value="1"/>
</dbReference>
<feature type="binding site" evidence="8">
    <location>
        <position position="131"/>
    </location>
    <ligand>
        <name>Zn(2+)</name>
        <dbReference type="ChEBI" id="CHEBI:29105"/>
        <label>1</label>
    </ligand>
</feature>
<dbReference type="PROSITE" id="PS01359">
    <property type="entry name" value="ZF_PHD_1"/>
    <property type="match status" value="1"/>
</dbReference>
<organism evidence="11 12">
    <name type="scientific">Teladorsagia circumcincta</name>
    <name type="common">Brown stomach worm</name>
    <name type="synonym">Ostertagia circumcincta</name>
    <dbReference type="NCBI Taxonomy" id="45464"/>
    <lineage>
        <taxon>Eukaryota</taxon>
        <taxon>Metazoa</taxon>
        <taxon>Ecdysozoa</taxon>
        <taxon>Nematoda</taxon>
        <taxon>Chromadorea</taxon>
        <taxon>Rhabditida</taxon>
        <taxon>Rhabditina</taxon>
        <taxon>Rhabditomorpha</taxon>
        <taxon>Strongyloidea</taxon>
        <taxon>Trichostrongylidae</taxon>
        <taxon>Teladorsagia</taxon>
    </lineage>
</organism>
<comment type="similarity">
    <text evidence="2">Belongs to the ING family.</text>
</comment>
<feature type="site" description="Histone H3K4me3 binding" evidence="7">
    <location>
        <position position="130"/>
    </location>
</feature>
<feature type="site" description="Histone H3K4me3 binding" evidence="7">
    <location>
        <position position="153"/>
    </location>
</feature>
<evidence type="ECO:0000256" key="1">
    <source>
        <dbReference type="ARBA" id="ARBA00004123"/>
    </source>
</evidence>
<dbReference type="SMART" id="SM00249">
    <property type="entry name" value="PHD"/>
    <property type="match status" value="1"/>
</dbReference>
<name>A0A2G9V588_TELCI</name>
<dbReference type="SUPFAM" id="SSF57903">
    <property type="entry name" value="FYVE/PHD zinc finger"/>
    <property type="match status" value="1"/>
</dbReference>
<sequence>MENATSLAATGMILTFPQVCTKTIKKKLAEATEANLSQVLTVKGGGNGTRIAETKAERLEMPKPSMNTDEAKYPVAHGDVREHQLMNQNVGLREVKSEIEALARNGVTQQGTPVKTRKKRTKKEELVEVYCFCRQESFGRMILCDDPQCEIGWYHFECIGMITAPRGKWYCDQCKED</sequence>
<dbReference type="AlphaFoldDB" id="A0A2G9V588"/>
<keyword evidence="4 9" id="KW-0863">Zinc-finger</keyword>
<dbReference type="PANTHER" id="PTHR10333">
    <property type="entry name" value="INHIBITOR OF GROWTH PROTEIN"/>
    <property type="match status" value="1"/>
</dbReference>
<evidence type="ECO:0000256" key="3">
    <source>
        <dbReference type="ARBA" id="ARBA00022723"/>
    </source>
</evidence>
<feature type="site" description="Histone H3K4me3 binding" evidence="7">
    <location>
        <position position="145"/>
    </location>
</feature>
<dbReference type="InterPro" id="IPR001965">
    <property type="entry name" value="Znf_PHD"/>
</dbReference>
<dbReference type="GO" id="GO:0008270">
    <property type="term" value="F:zinc ion binding"/>
    <property type="evidence" value="ECO:0007669"/>
    <property type="project" value="UniProtKB-KW"/>
</dbReference>
<keyword evidence="3 8" id="KW-0479">Metal-binding</keyword>
<gene>
    <name evidence="11" type="ORF">TELCIR_00257</name>
</gene>
<dbReference type="InterPro" id="IPR019787">
    <property type="entry name" value="Znf_PHD-finger"/>
</dbReference>
<accession>A0A2G9V588</accession>
<feature type="domain" description="PHD-type" evidence="10">
    <location>
        <begin position="128"/>
        <end position="177"/>
    </location>
</feature>
<dbReference type="Proteomes" id="UP000230423">
    <property type="component" value="Unassembled WGS sequence"/>
</dbReference>
<evidence type="ECO:0000313" key="12">
    <source>
        <dbReference type="Proteomes" id="UP000230423"/>
    </source>
</evidence>
<evidence type="ECO:0000256" key="8">
    <source>
        <dbReference type="PIRSR" id="PIRSR628651-51"/>
    </source>
</evidence>
<feature type="binding site" evidence="8">
    <location>
        <position position="149"/>
    </location>
    <ligand>
        <name>Zn(2+)</name>
        <dbReference type="ChEBI" id="CHEBI:29105"/>
        <label>2</label>
    </ligand>
</feature>
<dbReference type="Pfam" id="PF23011">
    <property type="entry name" value="PHD-1st_NSD"/>
    <property type="match status" value="1"/>
</dbReference>
<feature type="binding site" evidence="8">
    <location>
        <position position="171"/>
    </location>
    <ligand>
        <name>Zn(2+)</name>
        <dbReference type="ChEBI" id="CHEBI:29105"/>
        <label>2</label>
    </ligand>
</feature>
<feature type="binding site" evidence="8">
    <location>
        <position position="133"/>
    </location>
    <ligand>
        <name>Zn(2+)</name>
        <dbReference type="ChEBI" id="CHEBI:29105"/>
        <label>1</label>
    </ligand>
</feature>
<feature type="binding site" evidence="8">
    <location>
        <position position="155"/>
    </location>
    <ligand>
        <name>Zn(2+)</name>
        <dbReference type="ChEBI" id="CHEBI:29105"/>
        <label>1</label>
    </ligand>
</feature>
<feature type="binding site" evidence="8">
    <location>
        <position position="158"/>
    </location>
    <ligand>
        <name>Zn(2+)</name>
        <dbReference type="ChEBI" id="CHEBI:29105"/>
        <label>1</label>
    </ligand>
</feature>
<dbReference type="InterPro" id="IPR059153">
    <property type="entry name" value="NSD_PHD-1st"/>
</dbReference>